<protein>
    <submittedName>
        <fullName evidence="2">Uncharacterized protein</fullName>
    </submittedName>
</protein>
<reference evidence="2" key="1">
    <citation type="submission" date="2019-12" db="EMBL/GenBank/DDBJ databases">
        <title>High-Quality draft genome sequences of three cyanobacteria isolated from the limestone walls of the Old Cathedral of Coimbra.</title>
        <authorList>
            <person name="Tiago I."/>
            <person name="Soares F."/>
            <person name="Portugal A."/>
        </authorList>
    </citation>
    <scope>NUCLEOTIDE SEQUENCE</scope>
    <source>
        <strain evidence="2">A</strain>
    </source>
</reference>
<evidence type="ECO:0000313" key="3">
    <source>
        <dbReference type="Proteomes" id="UP000646053"/>
    </source>
</evidence>
<dbReference type="Pfam" id="PF11019">
    <property type="entry name" value="DUF2608"/>
    <property type="match status" value="1"/>
</dbReference>
<sequence>MTIVEQMAETVIAATETVEHVSERMDDLANQVQQQGYQVFALTDAVQTLTDNQAAMIAHLSHLTETLDRIAASLEKDASA</sequence>
<gene>
    <name evidence="2" type="ORF">GS601_07200</name>
</gene>
<comment type="caution">
    <text evidence="2">The sequence shown here is derived from an EMBL/GenBank/DDBJ whole genome shotgun (WGS) entry which is preliminary data.</text>
</comment>
<dbReference type="AlphaFoldDB" id="A0A8J8CHV2"/>
<keyword evidence="3" id="KW-1185">Reference proteome</keyword>
<dbReference type="EMBL" id="WVIE01000006">
    <property type="protein sequence ID" value="NDJ17074.1"/>
    <property type="molecule type" value="Genomic_DNA"/>
</dbReference>
<evidence type="ECO:0000256" key="1">
    <source>
        <dbReference type="ARBA" id="ARBA00022729"/>
    </source>
</evidence>
<evidence type="ECO:0000313" key="2">
    <source>
        <dbReference type="EMBL" id="NDJ17074.1"/>
    </source>
</evidence>
<name>A0A8J8CHV2_9CYAN</name>
<proteinExistence type="predicted"/>
<dbReference type="InterPro" id="IPR022565">
    <property type="entry name" value="DUF2608"/>
</dbReference>
<dbReference type="Proteomes" id="UP000646053">
    <property type="component" value="Unassembled WGS sequence"/>
</dbReference>
<organism evidence="2 3">
    <name type="scientific">Myxacorys almedinensis A</name>
    <dbReference type="NCBI Taxonomy" id="2690445"/>
    <lineage>
        <taxon>Bacteria</taxon>
        <taxon>Bacillati</taxon>
        <taxon>Cyanobacteriota</taxon>
        <taxon>Cyanophyceae</taxon>
        <taxon>Leptolyngbyales</taxon>
        <taxon>Leptolyngbyaceae</taxon>
        <taxon>Myxacorys</taxon>
        <taxon>Myxacorys almedinensis</taxon>
    </lineage>
</organism>
<keyword evidence="1" id="KW-0732">Signal</keyword>
<dbReference type="Gene3D" id="1.20.1480.30">
    <property type="entry name" value="Designed four-helix bundle protein"/>
    <property type="match status" value="1"/>
</dbReference>
<accession>A0A8J8CHV2</accession>